<reference evidence="2" key="1">
    <citation type="submission" date="2015-11" db="EMBL/GenBank/DDBJ databases">
        <authorList>
            <person name="Tobias N.J."/>
            <person name="Mishra B."/>
            <person name="Gupta D.K."/>
            <person name="Thines M."/>
            <person name="Stinear T.P."/>
            <person name="Bode H.B."/>
        </authorList>
    </citation>
    <scope>NUCLEOTIDE SEQUENCE [LARGE SCALE GENOMIC DNA]</scope>
    <source>
        <strain evidence="2">PB45.5</strain>
    </source>
</reference>
<dbReference type="Proteomes" id="UP000092665">
    <property type="component" value="Unassembled WGS sequence"/>
</dbReference>
<protein>
    <submittedName>
        <fullName evidence="1">Uncharacterized protein</fullName>
    </submittedName>
</protein>
<evidence type="ECO:0000313" key="1">
    <source>
        <dbReference type="EMBL" id="OCA56553.1"/>
    </source>
</evidence>
<accession>A0A1B8YN64</accession>
<dbReference type="EMBL" id="LOIC01000009">
    <property type="protein sequence ID" value="OCA56553.1"/>
    <property type="molecule type" value="Genomic_DNA"/>
</dbReference>
<gene>
    <name evidence="1" type="ORF">Phpb_00284</name>
</gene>
<dbReference type="PATRIC" id="fig|29488.15.peg.319"/>
<dbReference type="AlphaFoldDB" id="A0A1B8YN64"/>
<keyword evidence="2" id="KW-1185">Reference proteome</keyword>
<sequence>MKKRNSRKKSRPVVSKKTTNTLMMSGDFIIFCEKLTQQIEIIAQFSPDYYFCKAIIAREEKKFQIERQCILNLLRYTDSPKSFLIEKLLNNQHEFICSEQVDTILSLIRTNTASNVYIQIIKSFILSGTKQKIAPYFNCLMGYSQNFNEEQPYLDIDTISDNQLLMFYEETHRVLLDNSNNADILKKLTNFIFSKVTENTCQSLLFFISYFNIKSNPEYAIEIANRFLEAPNLSTDNTSYLPNLAYNTALTAIDFADINEAYFWLEYINNEERSQKIKNEIDSLEEKIHTRSNHPLNPENIPPKYINDISTKDIIMLCSYLDGCGDDWGLKELNRSGKYIFPSKTVTIETFKSLALNGLVKMSQTSFNSFEDKQLNDFNDIIFNAKFHTNIHGVGDSKLLALPILLEELDRRNDKLDASSYIWKVISTGYFYSAFEYYLNNVSDTWAREFTLNEKTIERISSSSLSAKDLSYIARYAIGYAAGQHSIGGTKGNKHTCNVLIGSINRNFDWVDTDKFYPKTFPRDKKQPVMSSERIMEKICGITPDDLYNLPPQTLEHNQNEFSEDEF</sequence>
<comment type="caution">
    <text evidence="1">The sequence shown here is derived from an EMBL/GenBank/DDBJ whole genome shotgun (WGS) entry which is preliminary data.</text>
</comment>
<dbReference type="RefSeq" id="WP_065388843.1">
    <property type="nucleotide sequence ID" value="NZ_CAWMQN010000009.1"/>
</dbReference>
<proteinExistence type="predicted"/>
<name>A0A1B8YN64_9GAMM</name>
<organism evidence="1 2">
    <name type="scientific">Photorhabdus namnaonensis</name>
    <dbReference type="NCBI Taxonomy" id="1851568"/>
    <lineage>
        <taxon>Bacteria</taxon>
        <taxon>Pseudomonadati</taxon>
        <taxon>Pseudomonadota</taxon>
        <taxon>Gammaproteobacteria</taxon>
        <taxon>Enterobacterales</taxon>
        <taxon>Morganellaceae</taxon>
        <taxon>Photorhabdus</taxon>
    </lineage>
</organism>
<evidence type="ECO:0000313" key="2">
    <source>
        <dbReference type="Proteomes" id="UP000092665"/>
    </source>
</evidence>